<feature type="compositionally biased region" description="Acidic residues" evidence="1">
    <location>
        <begin position="65"/>
        <end position="80"/>
    </location>
</feature>
<protein>
    <submittedName>
        <fullName evidence="2">Uncharacterized protein</fullName>
    </submittedName>
</protein>
<evidence type="ECO:0000313" key="3">
    <source>
        <dbReference type="Proteomes" id="UP000298787"/>
    </source>
</evidence>
<sequence>MKGIGALDEGGALDDGGALDEGGAAEGGGDRSPSIEERRDTEENMEMEDTEDIEEQASEVTIQGDESDTVEDLTVDNIEDNAEKCLPETRDEQTEHTGMEEVDVETGQVSKGVEKHVTARGANPPPTPSDPRRSSQRSRRPPKKLSYESRAVESEEDRQKWSSAEYPSRTRTALFTDRYCPREEAGRPSAAVCDTAHSASGQPHADAVASKISRYELRLPPGLLLKRRELLLATAWSRLITATSATIWATAITGCTCCGSDIASCATLSGAKM</sequence>
<name>A0A4U5UKN3_COLLU</name>
<proteinExistence type="predicted"/>
<dbReference type="EMBL" id="CM014084">
    <property type="protein sequence ID" value="TKS74035.1"/>
    <property type="molecule type" value="Genomic_DNA"/>
</dbReference>
<feature type="compositionally biased region" description="Low complexity" evidence="1">
    <location>
        <begin position="1"/>
        <end position="10"/>
    </location>
</feature>
<feature type="compositionally biased region" description="Basic and acidic residues" evidence="1">
    <location>
        <begin position="33"/>
        <end position="42"/>
    </location>
</feature>
<keyword evidence="3" id="KW-1185">Reference proteome</keyword>
<reference evidence="2 3" key="1">
    <citation type="submission" date="2019-01" db="EMBL/GenBank/DDBJ databases">
        <title>Genome Assembly of Collichthys lucidus.</title>
        <authorList>
            <person name="Cai M."/>
            <person name="Xiao S."/>
        </authorList>
    </citation>
    <scope>NUCLEOTIDE SEQUENCE [LARGE SCALE GENOMIC DNA]</scope>
    <source>
        <strain evidence="2">JT15FE1705JMU</strain>
        <tissue evidence="2">Muscle</tissue>
    </source>
</reference>
<feature type="compositionally biased region" description="Basic and acidic residues" evidence="1">
    <location>
        <begin position="81"/>
        <end position="99"/>
    </location>
</feature>
<evidence type="ECO:0000256" key="1">
    <source>
        <dbReference type="SAM" id="MobiDB-lite"/>
    </source>
</evidence>
<dbReference type="Proteomes" id="UP000298787">
    <property type="component" value="Chromosome 7"/>
</dbReference>
<feature type="compositionally biased region" description="Acidic residues" evidence="1">
    <location>
        <begin position="43"/>
        <end position="57"/>
    </location>
</feature>
<feature type="compositionally biased region" description="Basic residues" evidence="1">
    <location>
        <begin position="134"/>
        <end position="143"/>
    </location>
</feature>
<evidence type="ECO:0000313" key="2">
    <source>
        <dbReference type="EMBL" id="TKS74035.1"/>
    </source>
</evidence>
<feature type="compositionally biased region" description="Basic and acidic residues" evidence="1">
    <location>
        <begin position="145"/>
        <end position="160"/>
    </location>
</feature>
<organism evidence="2 3">
    <name type="scientific">Collichthys lucidus</name>
    <name type="common">Big head croaker</name>
    <name type="synonym">Sciaena lucida</name>
    <dbReference type="NCBI Taxonomy" id="240159"/>
    <lineage>
        <taxon>Eukaryota</taxon>
        <taxon>Metazoa</taxon>
        <taxon>Chordata</taxon>
        <taxon>Craniata</taxon>
        <taxon>Vertebrata</taxon>
        <taxon>Euteleostomi</taxon>
        <taxon>Actinopterygii</taxon>
        <taxon>Neopterygii</taxon>
        <taxon>Teleostei</taxon>
        <taxon>Neoteleostei</taxon>
        <taxon>Acanthomorphata</taxon>
        <taxon>Eupercaria</taxon>
        <taxon>Sciaenidae</taxon>
        <taxon>Collichthys</taxon>
    </lineage>
</organism>
<feature type="region of interest" description="Disordered" evidence="1">
    <location>
        <begin position="1"/>
        <end position="167"/>
    </location>
</feature>
<accession>A0A4U5UKN3</accession>
<gene>
    <name evidence="2" type="ORF">D9C73_008116</name>
</gene>
<dbReference type="AlphaFoldDB" id="A0A4U5UKN3"/>